<gene>
    <name evidence="1" type="ORF">E2C01_003592</name>
</gene>
<dbReference type="EMBL" id="VSRR010000137">
    <property type="protein sequence ID" value="MPC10948.1"/>
    <property type="molecule type" value="Genomic_DNA"/>
</dbReference>
<dbReference type="Proteomes" id="UP000324222">
    <property type="component" value="Unassembled WGS sequence"/>
</dbReference>
<keyword evidence="2" id="KW-1185">Reference proteome</keyword>
<name>A0A5B7CP73_PORTR</name>
<evidence type="ECO:0000313" key="1">
    <source>
        <dbReference type="EMBL" id="MPC10948.1"/>
    </source>
</evidence>
<evidence type="ECO:0000313" key="2">
    <source>
        <dbReference type="Proteomes" id="UP000324222"/>
    </source>
</evidence>
<reference evidence="1 2" key="1">
    <citation type="submission" date="2019-05" db="EMBL/GenBank/DDBJ databases">
        <title>Another draft genome of Portunus trituberculatus and its Hox gene families provides insights of decapod evolution.</title>
        <authorList>
            <person name="Jeong J.-H."/>
            <person name="Song I."/>
            <person name="Kim S."/>
            <person name="Choi T."/>
            <person name="Kim D."/>
            <person name="Ryu S."/>
            <person name="Kim W."/>
        </authorList>
    </citation>
    <scope>NUCLEOTIDE SEQUENCE [LARGE SCALE GENOMIC DNA]</scope>
    <source>
        <tissue evidence="1">Muscle</tissue>
    </source>
</reference>
<accession>A0A5B7CP73</accession>
<organism evidence="1 2">
    <name type="scientific">Portunus trituberculatus</name>
    <name type="common">Swimming crab</name>
    <name type="synonym">Neptunus trituberculatus</name>
    <dbReference type="NCBI Taxonomy" id="210409"/>
    <lineage>
        <taxon>Eukaryota</taxon>
        <taxon>Metazoa</taxon>
        <taxon>Ecdysozoa</taxon>
        <taxon>Arthropoda</taxon>
        <taxon>Crustacea</taxon>
        <taxon>Multicrustacea</taxon>
        <taxon>Malacostraca</taxon>
        <taxon>Eumalacostraca</taxon>
        <taxon>Eucarida</taxon>
        <taxon>Decapoda</taxon>
        <taxon>Pleocyemata</taxon>
        <taxon>Brachyura</taxon>
        <taxon>Eubrachyura</taxon>
        <taxon>Portunoidea</taxon>
        <taxon>Portunidae</taxon>
        <taxon>Portuninae</taxon>
        <taxon>Portunus</taxon>
    </lineage>
</organism>
<proteinExistence type="predicted"/>
<dbReference type="AlphaFoldDB" id="A0A5B7CP73"/>
<comment type="caution">
    <text evidence="1">The sequence shown here is derived from an EMBL/GenBank/DDBJ whole genome shotgun (WGS) entry which is preliminary data.</text>
</comment>
<sequence>MSPGWTALLVATQNVLKPPLTFSSLTCATFTVLDLIFSM</sequence>
<protein>
    <submittedName>
        <fullName evidence="1">Uncharacterized protein</fullName>
    </submittedName>
</protein>